<sequence length="64" mass="7252">MQTTILILVLAPPVLAFILWQVLRYGPKVGFPSIPFRLGKNGYWKMLTLSYVAMFAAALMSHRI</sequence>
<accession>A0A7W8ED00</accession>
<organism evidence="2 3">
    <name type="scientific">Granulicella mallensis</name>
    <dbReference type="NCBI Taxonomy" id="940614"/>
    <lineage>
        <taxon>Bacteria</taxon>
        <taxon>Pseudomonadati</taxon>
        <taxon>Acidobacteriota</taxon>
        <taxon>Terriglobia</taxon>
        <taxon>Terriglobales</taxon>
        <taxon>Acidobacteriaceae</taxon>
        <taxon>Granulicella</taxon>
    </lineage>
</organism>
<feature type="transmembrane region" description="Helical" evidence="1">
    <location>
        <begin position="42"/>
        <end position="60"/>
    </location>
</feature>
<evidence type="ECO:0000313" key="3">
    <source>
        <dbReference type="Proteomes" id="UP000584867"/>
    </source>
</evidence>
<dbReference type="Proteomes" id="UP000584867">
    <property type="component" value="Unassembled WGS sequence"/>
</dbReference>
<proteinExistence type="predicted"/>
<dbReference type="EMBL" id="JACHIO010000024">
    <property type="protein sequence ID" value="MBB5066170.1"/>
    <property type="molecule type" value="Genomic_DNA"/>
</dbReference>
<keyword evidence="1" id="KW-0812">Transmembrane</keyword>
<evidence type="ECO:0000256" key="1">
    <source>
        <dbReference type="SAM" id="Phobius"/>
    </source>
</evidence>
<name>A0A7W8ED00_9BACT</name>
<gene>
    <name evidence="2" type="ORF">HDF15_004544</name>
</gene>
<protein>
    <submittedName>
        <fullName evidence="2">Uncharacterized protein</fullName>
    </submittedName>
</protein>
<dbReference type="AlphaFoldDB" id="A0A7W8ED00"/>
<keyword evidence="1" id="KW-0472">Membrane</keyword>
<dbReference type="RefSeq" id="WP_014265036.1">
    <property type="nucleotide sequence ID" value="NZ_JACHIO010000024.1"/>
</dbReference>
<comment type="caution">
    <text evidence="2">The sequence shown here is derived from an EMBL/GenBank/DDBJ whole genome shotgun (WGS) entry which is preliminary data.</text>
</comment>
<keyword evidence="1" id="KW-1133">Transmembrane helix</keyword>
<reference evidence="2 3" key="1">
    <citation type="submission" date="2020-08" db="EMBL/GenBank/DDBJ databases">
        <title>Genomic Encyclopedia of Type Strains, Phase IV (KMG-V): Genome sequencing to study the core and pangenomes of soil and plant-associated prokaryotes.</title>
        <authorList>
            <person name="Whitman W."/>
        </authorList>
    </citation>
    <scope>NUCLEOTIDE SEQUENCE [LARGE SCALE GENOMIC DNA]</scope>
    <source>
        <strain evidence="2 3">X5P3</strain>
    </source>
</reference>
<evidence type="ECO:0000313" key="2">
    <source>
        <dbReference type="EMBL" id="MBB5066170.1"/>
    </source>
</evidence>